<accession>A0A7R9QVP4</accession>
<evidence type="ECO:0000313" key="3">
    <source>
        <dbReference type="Proteomes" id="UP000728032"/>
    </source>
</evidence>
<dbReference type="InterPro" id="IPR043130">
    <property type="entry name" value="CDP-OH_PTrfase_TM_dom"/>
</dbReference>
<keyword evidence="1" id="KW-1133">Transmembrane helix</keyword>
<dbReference type="AlphaFoldDB" id="A0A7R9QVP4"/>
<keyword evidence="3" id="KW-1185">Reference proteome</keyword>
<gene>
    <name evidence="2" type="ORF">ONB1V03_LOCUS15522</name>
</gene>
<keyword evidence="1" id="KW-0472">Membrane</keyword>
<evidence type="ECO:0008006" key="4">
    <source>
        <dbReference type="Google" id="ProtNLM"/>
    </source>
</evidence>
<protein>
    <recommendedName>
        <fullName evidence="4">Ceramide phosphoethanolamine synthase</fullName>
    </recommendedName>
</protein>
<proteinExistence type="predicted"/>
<dbReference type="Proteomes" id="UP000728032">
    <property type="component" value="Unassembled WGS sequence"/>
</dbReference>
<sequence length="304" mass="33969">MFRQKISISVLLFAFSLFLVKDLALFRTIQSITFNRNTSLPFPQISVKTVMLDHVNCYVMSPLSHAFEESLKLTSRFPRLTANHVSYAGVVVAGVAARVVLSDTLAVRRLAVALFLVRQFLDDLDGLVARISTGLARDVDVSVKGTRGYAVDGICDAIGFTLFVAAVFVQSLRSSRSSAYKALSADSEADSRARRLLLRNFALFGLQMAIACVLWNRYIDAFHGLLETQATPTTVQILKSRLQFLVMWLWRCYGNAHQLMTFFLIAVWLSRAPSFVQSVHFVGFVALFGLSFLTEIHLNDVRIT</sequence>
<feature type="transmembrane region" description="Helical" evidence="1">
    <location>
        <begin position="196"/>
        <end position="216"/>
    </location>
</feature>
<evidence type="ECO:0000313" key="2">
    <source>
        <dbReference type="EMBL" id="CAD7658902.1"/>
    </source>
</evidence>
<dbReference type="Gene3D" id="1.20.120.1760">
    <property type="match status" value="1"/>
</dbReference>
<feature type="transmembrane region" description="Helical" evidence="1">
    <location>
        <begin position="248"/>
        <end position="269"/>
    </location>
</feature>
<dbReference type="EMBL" id="OC930923">
    <property type="protein sequence ID" value="CAD7658902.1"/>
    <property type="molecule type" value="Genomic_DNA"/>
</dbReference>
<keyword evidence="1" id="KW-0812">Transmembrane</keyword>
<reference evidence="2" key="1">
    <citation type="submission" date="2020-11" db="EMBL/GenBank/DDBJ databases">
        <authorList>
            <person name="Tran Van P."/>
        </authorList>
    </citation>
    <scope>NUCLEOTIDE SEQUENCE</scope>
</reference>
<feature type="transmembrane region" description="Helical" evidence="1">
    <location>
        <begin position="281"/>
        <end position="298"/>
    </location>
</feature>
<evidence type="ECO:0000256" key="1">
    <source>
        <dbReference type="SAM" id="Phobius"/>
    </source>
</evidence>
<name>A0A7R9QVP4_9ACAR</name>
<dbReference type="EMBL" id="CAJPVJ010016098">
    <property type="protein sequence ID" value="CAG2176088.1"/>
    <property type="molecule type" value="Genomic_DNA"/>
</dbReference>
<dbReference type="OrthoDB" id="10253254at2759"/>
<organism evidence="2">
    <name type="scientific">Oppiella nova</name>
    <dbReference type="NCBI Taxonomy" id="334625"/>
    <lineage>
        <taxon>Eukaryota</taxon>
        <taxon>Metazoa</taxon>
        <taxon>Ecdysozoa</taxon>
        <taxon>Arthropoda</taxon>
        <taxon>Chelicerata</taxon>
        <taxon>Arachnida</taxon>
        <taxon>Acari</taxon>
        <taxon>Acariformes</taxon>
        <taxon>Sarcoptiformes</taxon>
        <taxon>Oribatida</taxon>
        <taxon>Brachypylina</taxon>
        <taxon>Oppioidea</taxon>
        <taxon>Oppiidae</taxon>
        <taxon>Oppiella</taxon>
    </lineage>
</organism>